<dbReference type="PANTHER" id="PTHR42678">
    <property type="entry name" value="AMIDASE"/>
    <property type="match status" value="1"/>
</dbReference>
<evidence type="ECO:0000259" key="1">
    <source>
        <dbReference type="Pfam" id="PF01425"/>
    </source>
</evidence>
<evidence type="ECO:0000313" key="2">
    <source>
        <dbReference type="EMBL" id="KEY73504.1"/>
    </source>
</evidence>
<dbReference type="OrthoDB" id="566138at2759"/>
<dbReference type="InterPro" id="IPR036928">
    <property type="entry name" value="AS_sf"/>
</dbReference>
<feature type="domain" description="Amidase" evidence="1">
    <location>
        <begin position="60"/>
        <end position="346"/>
    </location>
</feature>
<dbReference type="Gene3D" id="3.90.1300.10">
    <property type="entry name" value="Amidase signature (AS) domain"/>
    <property type="match status" value="1"/>
</dbReference>
<evidence type="ECO:0000313" key="3">
    <source>
        <dbReference type="Proteomes" id="UP000028045"/>
    </source>
</evidence>
<protein>
    <recommendedName>
        <fullName evidence="1">Amidase domain-containing protein</fullName>
    </recommendedName>
</protein>
<dbReference type="AlphaFoldDB" id="A0A084B7H5"/>
<dbReference type="EMBL" id="KL647833">
    <property type="protein sequence ID" value="KEY73504.1"/>
    <property type="molecule type" value="Genomic_DNA"/>
</dbReference>
<organism evidence="2 3">
    <name type="scientific">Stachybotrys chartarum (strain CBS 109288 / IBT 7711)</name>
    <name type="common">Toxic black mold</name>
    <name type="synonym">Stilbospora chartarum</name>
    <dbReference type="NCBI Taxonomy" id="1280523"/>
    <lineage>
        <taxon>Eukaryota</taxon>
        <taxon>Fungi</taxon>
        <taxon>Dikarya</taxon>
        <taxon>Ascomycota</taxon>
        <taxon>Pezizomycotina</taxon>
        <taxon>Sordariomycetes</taxon>
        <taxon>Hypocreomycetidae</taxon>
        <taxon>Hypocreales</taxon>
        <taxon>Stachybotryaceae</taxon>
        <taxon>Stachybotrys</taxon>
    </lineage>
</organism>
<gene>
    <name evidence="2" type="ORF">S7711_03672</name>
</gene>
<proteinExistence type="predicted"/>
<reference evidence="2 3" key="1">
    <citation type="journal article" date="2014" name="BMC Genomics">
        <title>Comparative genome sequencing reveals chemotype-specific gene clusters in the toxigenic black mold Stachybotrys.</title>
        <authorList>
            <person name="Semeiks J."/>
            <person name="Borek D."/>
            <person name="Otwinowski Z."/>
            <person name="Grishin N.V."/>
        </authorList>
    </citation>
    <scope>NUCLEOTIDE SEQUENCE [LARGE SCALE GENOMIC DNA]</scope>
    <source>
        <strain evidence="3">CBS 109288 / IBT 7711</strain>
    </source>
</reference>
<name>A0A084B7H5_STACB</name>
<dbReference type="HOGENOM" id="CLU_009600_14_4_1"/>
<dbReference type="SUPFAM" id="SSF75304">
    <property type="entry name" value="Amidase signature (AS) enzymes"/>
    <property type="match status" value="1"/>
</dbReference>
<keyword evidence="3" id="KW-1185">Reference proteome</keyword>
<dbReference type="Proteomes" id="UP000028045">
    <property type="component" value="Unassembled WGS sequence"/>
</dbReference>
<sequence>MALNLFLNKPSFGTFGQNASSSGNVPTLFAMPNCHGFRLEETTIDQLQQAFEEERLSAVEVTTCYLDRIRQTNGWLSSIQETNPDALAIATQLDEERASGKLRGPLHGIPYMAKDNIATDDKMETTAGSWMLMGSKVPRDAFVVSKLREAGAILLGKTALTEWASMRTANMSEGYSARGGQVRNPYNFTLSPGGSSSGSAAAVAANQCVFSIGTETDGSIITPAERNALVGIKPTVGLTSRSGVIPATRHQDTIGILARTTKDAAIALNAIHGIDPRDKFTQDQQGKTPSLESGGYAQYVADRNALKDARFGLPWDSLWARNSPEQNDELVKIIQLLGEHGATIVNGTELENHEILVNPSGWDWDWRGKLGFPNESEFSVVKVDFYSDIKTYLGELSDSPIRSVEDMIQYNLDAVGSEGGVPGIHPGFMGGQENFHASAATKGVEDDTYRSALVFTHSASRRGIDSALHNRGEPVDALLVPAGFAQAISVAAQARYPLVTVPAGVNTTRTGIPFGLMLMGTEWSEGELIKWASAIEDAITAAKGSRPLPNWKDHHRRVLPVLYE</sequence>
<dbReference type="PANTHER" id="PTHR42678:SF37">
    <property type="entry name" value="AMIDASE C869.01-RELATED"/>
    <property type="match status" value="1"/>
</dbReference>
<dbReference type="Pfam" id="PF01425">
    <property type="entry name" value="Amidase"/>
    <property type="match status" value="1"/>
</dbReference>
<accession>A0A084B7H5</accession>
<dbReference type="InterPro" id="IPR023631">
    <property type="entry name" value="Amidase_dom"/>
</dbReference>